<proteinExistence type="predicted"/>
<dbReference type="GO" id="GO:0000271">
    <property type="term" value="P:polysaccharide biosynthetic process"/>
    <property type="evidence" value="ECO:0007669"/>
    <property type="project" value="TreeGrafter"/>
</dbReference>
<dbReference type="PANTHER" id="PTHR30244">
    <property type="entry name" value="TRANSAMINASE"/>
    <property type="match status" value="1"/>
</dbReference>
<dbReference type="GO" id="GO:0008483">
    <property type="term" value="F:transaminase activity"/>
    <property type="evidence" value="ECO:0007669"/>
    <property type="project" value="TreeGrafter"/>
</dbReference>
<dbReference type="Pfam" id="PF01041">
    <property type="entry name" value="DegT_DnrJ_EryC1"/>
    <property type="match status" value="1"/>
</dbReference>
<organism evidence="1">
    <name type="scientific">freshwater metagenome</name>
    <dbReference type="NCBI Taxonomy" id="449393"/>
    <lineage>
        <taxon>unclassified sequences</taxon>
        <taxon>metagenomes</taxon>
        <taxon>ecological metagenomes</taxon>
    </lineage>
</organism>
<dbReference type="InterPro" id="IPR015421">
    <property type="entry name" value="PyrdxlP-dep_Trfase_major"/>
</dbReference>
<dbReference type="AlphaFoldDB" id="A0A6J7BKC7"/>
<dbReference type="InterPro" id="IPR015424">
    <property type="entry name" value="PyrdxlP-dep_Trfase"/>
</dbReference>
<dbReference type="InterPro" id="IPR015422">
    <property type="entry name" value="PyrdxlP-dep_Trfase_small"/>
</dbReference>
<gene>
    <name evidence="1" type="ORF">UFOPK3256_01336</name>
</gene>
<dbReference type="Gene3D" id="3.90.1150.10">
    <property type="entry name" value="Aspartate Aminotransferase, domain 1"/>
    <property type="match status" value="1"/>
</dbReference>
<reference evidence="1" key="1">
    <citation type="submission" date="2020-05" db="EMBL/GenBank/DDBJ databases">
        <authorList>
            <person name="Chiriac C."/>
            <person name="Salcher M."/>
            <person name="Ghai R."/>
            <person name="Kavagutti S V."/>
        </authorList>
    </citation>
    <scope>NUCLEOTIDE SEQUENCE</scope>
</reference>
<dbReference type="PANTHER" id="PTHR30244:SF34">
    <property type="entry name" value="DTDP-4-AMINO-4,6-DIDEOXYGALACTOSE TRANSAMINASE"/>
    <property type="match status" value="1"/>
</dbReference>
<evidence type="ECO:0000313" key="1">
    <source>
        <dbReference type="EMBL" id="CAB4844608.1"/>
    </source>
</evidence>
<dbReference type="Gene3D" id="3.40.640.10">
    <property type="entry name" value="Type I PLP-dependent aspartate aminotransferase-like (Major domain)"/>
    <property type="match status" value="1"/>
</dbReference>
<sequence length="366" mass="40468">MISKAILPWWQTSFDNGEDIAVAEAIKAKKISQGAITQHFEELLADYLGVQSVIATSSGTSALTLALMGSDIKPGDEVLVPNRTWIATAHAVQILGGVPVFVDTEIDFPVMSVTQLEKYLTPKTKAIMPVHMNGRGVDMTELNQFAKEHNLVVIEDSAQALGSKNLGGQFLGTLSTAGCFSLSVAKIIATGQGGFIATKDPDMAKRFRGLRTHGVENTVEPDRWVAPGSNFRFTDILASIGIIQLALLPERIKRSRQVYERYKVGLKNHPSVQLIEYKDFEVGPYIEVLAQNRDGLRNYLRVQPIEIETRPFYPDLNSAPYWVERNSKELPNSIKFAARGLYLPSGPSILDEDIDYVLGAIWKYDS</sequence>
<dbReference type="EMBL" id="CAFAZW010000029">
    <property type="protein sequence ID" value="CAB4844608.1"/>
    <property type="molecule type" value="Genomic_DNA"/>
</dbReference>
<dbReference type="PIRSF" id="PIRSF000390">
    <property type="entry name" value="PLP_StrS"/>
    <property type="match status" value="1"/>
</dbReference>
<accession>A0A6J7BKC7</accession>
<protein>
    <submittedName>
        <fullName evidence="1">Unannotated protein</fullName>
    </submittedName>
</protein>
<dbReference type="InterPro" id="IPR000653">
    <property type="entry name" value="DegT/StrS_aminotransferase"/>
</dbReference>
<dbReference type="CDD" id="cd00616">
    <property type="entry name" value="AHBA_syn"/>
    <property type="match status" value="1"/>
</dbReference>
<dbReference type="SUPFAM" id="SSF53383">
    <property type="entry name" value="PLP-dependent transferases"/>
    <property type="match status" value="1"/>
</dbReference>
<dbReference type="GO" id="GO:0030170">
    <property type="term" value="F:pyridoxal phosphate binding"/>
    <property type="evidence" value="ECO:0007669"/>
    <property type="project" value="TreeGrafter"/>
</dbReference>
<name>A0A6J7BKC7_9ZZZZ</name>